<keyword evidence="3" id="KW-0808">Transferase</keyword>
<keyword evidence="7" id="KW-0238">DNA-binding</keyword>
<dbReference type="Gene3D" id="1.10.287.690">
    <property type="entry name" value="Helix hairpin bin"/>
    <property type="match status" value="1"/>
</dbReference>
<keyword evidence="5" id="KW-0235">DNA replication</keyword>
<evidence type="ECO:0000256" key="9">
    <source>
        <dbReference type="SAM" id="MobiDB-lite"/>
    </source>
</evidence>
<name>A0ABN8RAQ2_9CNID</name>
<comment type="caution">
    <text evidence="11">The sequence shown here is derived from an EMBL/GenBank/DDBJ whole genome shotgun (WGS) entry which is preliminary data.</text>
</comment>
<organism evidence="11 12">
    <name type="scientific">Porites lobata</name>
    <dbReference type="NCBI Taxonomy" id="104759"/>
    <lineage>
        <taxon>Eukaryota</taxon>
        <taxon>Metazoa</taxon>
        <taxon>Cnidaria</taxon>
        <taxon>Anthozoa</taxon>
        <taxon>Hexacorallia</taxon>
        <taxon>Scleractinia</taxon>
        <taxon>Fungiina</taxon>
        <taxon>Poritidae</taxon>
        <taxon>Porites</taxon>
    </lineage>
</organism>
<dbReference type="Proteomes" id="UP001159405">
    <property type="component" value="Unassembled WGS sequence"/>
</dbReference>
<sequence length="835" mass="96650">SFSHINCRVCVRSELIEDRMENDNQAIDSQIQAILNEGNDEMVDSDIKDKTKEGFERSPEENEPLGEALTEAIRQGLQQVVQAENINPAQYSLLVAIHSNSITNIWAQSARNVPLNEWLNNQEYARAYLEQLARKLNSAQMIDPERDGFFVELTFVKTFGQGSRPAKKNPGKMAWEKMAKTKRCVVQIKNNDDLCLSRAIVTMKERCDGGSQYQNLRKGKRIQERLARLLHQEAGVPEGPCGFEELQAFQDHLGPQGYQLIVVEPIRCLTVFKDPTYNEAPHWIGLVKNCGEFQHVNHRCYIQPIREEKQQQQTLEVEEEEEEDLLEESLAEGDNENNDNKGPPPKPLLVFADIECSLDADRVFTPNLICWSAEDEDEIHHTESMTDFLEALEDLTHVEDDERERKVITFFHNLPALPDLIKYADVTSLYPFVNKYKEYPVRFPIIYTSPSDQDIAHYFGIAKIDILPPQFLYHPVLPYRAGGKLTFPLCAACVQEQQQKPWLDRTNMCAHTDNERMLRGTWATIEIQKAVELGYRVLKIHEVWHFQEQDRRTGLFADYVNTWLKIKQESAGWPDDCHTPEDKQNYIRRFWGKFGERSNKPQTHVIRSAHALYALLNDPAFHISNIRICSEDVLEVVTTRAEEEVEQNVKTNIFIAIYTTAHARLKLYSALETLQERVLYYDTDSVIYKWRPGQVEIPLGVFLGDFTDETDGDPIIEFASGGAKNYGYETRGGKVECKVRGFSLNYRNKLLLNFYALRDNILKELDDPQEERRNITLVDKNFFDRDQANKRIRLIEREKKYGLVFDKRVVDRATRKSYPYGYARIQSEVDMLSEL</sequence>
<keyword evidence="12" id="KW-1185">Reference proteome</keyword>
<reference evidence="11 12" key="1">
    <citation type="submission" date="2022-05" db="EMBL/GenBank/DDBJ databases">
        <authorList>
            <consortium name="Genoscope - CEA"/>
            <person name="William W."/>
        </authorList>
    </citation>
    <scope>NUCLEOTIDE SEQUENCE [LARGE SCALE GENOMIC DNA]</scope>
</reference>
<protein>
    <recommendedName>
        <fullName evidence="2">DNA-directed DNA polymerase</fullName>
        <ecNumber evidence="2">2.7.7.7</ecNumber>
    </recommendedName>
</protein>
<evidence type="ECO:0000256" key="2">
    <source>
        <dbReference type="ARBA" id="ARBA00012417"/>
    </source>
</evidence>
<evidence type="ECO:0000313" key="12">
    <source>
        <dbReference type="Proteomes" id="UP001159405"/>
    </source>
</evidence>
<dbReference type="EC" id="2.7.7.7" evidence="2"/>
<evidence type="ECO:0000259" key="10">
    <source>
        <dbReference type="Pfam" id="PF03175"/>
    </source>
</evidence>
<feature type="non-terminal residue" evidence="11">
    <location>
        <position position="1"/>
    </location>
</feature>
<dbReference type="Gene3D" id="3.30.1770.10">
    <property type="entry name" value="TPR 1 domain of DNA polymerase"/>
    <property type="match status" value="1"/>
</dbReference>
<dbReference type="InterPro" id="IPR043502">
    <property type="entry name" value="DNA/RNA_pol_sf"/>
</dbReference>
<dbReference type="EMBL" id="CALNXK010000213">
    <property type="protein sequence ID" value="CAH3176465.1"/>
    <property type="molecule type" value="Genomic_DNA"/>
</dbReference>
<keyword evidence="4" id="KW-0548">Nucleotidyltransferase</keyword>
<dbReference type="PANTHER" id="PTHR33568">
    <property type="entry name" value="DNA POLYMERASE"/>
    <property type="match status" value="1"/>
</dbReference>
<dbReference type="InterPro" id="IPR023211">
    <property type="entry name" value="DNA_pol_palm_dom_sf"/>
</dbReference>
<gene>
    <name evidence="11" type="ORF">PLOB_00018231</name>
</gene>
<feature type="domain" description="DNA-directed DNA polymerase family B mitochondria/virus" evidence="10">
    <location>
        <begin position="420"/>
        <end position="576"/>
    </location>
</feature>
<proteinExistence type="inferred from homology"/>
<dbReference type="PANTHER" id="PTHR33568:SF3">
    <property type="entry name" value="DNA-DIRECTED DNA POLYMERASE"/>
    <property type="match status" value="1"/>
</dbReference>
<evidence type="ECO:0000256" key="6">
    <source>
        <dbReference type="ARBA" id="ARBA00022932"/>
    </source>
</evidence>
<feature type="region of interest" description="Disordered" evidence="9">
    <location>
        <begin position="311"/>
        <end position="344"/>
    </location>
</feature>
<comment type="similarity">
    <text evidence="1">Belongs to the DNA polymerase type-B family.</text>
</comment>
<evidence type="ECO:0000313" key="11">
    <source>
        <dbReference type="EMBL" id="CAH3176465.1"/>
    </source>
</evidence>
<evidence type="ECO:0000256" key="7">
    <source>
        <dbReference type="ARBA" id="ARBA00023125"/>
    </source>
</evidence>
<evidence type="ECO:0000256" key="1">
    <source>
        <dbReference type="ARBA" id="ARBA00005755"/>
    </source>
</evidence>
<accession>A0ABN8RAQ2</accession>
<dbReference type="InterPro" id="IPR004868">
    <property type="entry name" value="DNA-dir_DNA_pol_B_mt/vir"/>
</dbReference>
<evidence type="ECO:0000256" key="3">
    <source>
        <dbReference type="ARBA" id="ARBA00022679"/>
    </source>
</evidence>
<evidence type="ECO:0000256" key="4">
    <source>
        <dbReference type="ARBA" id="ARBA00022695"/>
    </source>
</evidence>
<evidence type="ECO:0000256" key="8">
    <source>
        <dbReference type="ARBA" id="ARBA00049244"/>
    </source>
</evidence>
<feature type="compositionally biased region" description="Acidic residues" evidence="9">
    <location>
        <begin position="316"/>
        <end position="337"/>
    </location>
</feature>
<dbReference type="Gene3D" id="3.90.1600.10">
    <property type="entry name" value="Palm domain of DNA polymerase"/>
    <property type="match status" value="2"/>
</dbReference>
<keyword evidence="6" id="KW-0239">DNA-directed DNA polymerase</keyword>
<comment type="catalytic activity">
    <reaction evidence="8">
        <text>DNA(n) + a 2'-deoxyribonucleoside 5'-triphosphate = DNA(n+1) + diphosphate</text>
        <dbReference type="Rhea" id="RHEA:22508"/>
        <dbReference type="Rhea" id="RHEA-COMP:17339"/>
        <dbReference type="Rhea" id="RHEA-COMP:17340"/>
        <dbReference type="ChEBI" id="CHEBI:33019"/>
        <dbReference type="ChEBI" id="CHEBI:61560"/>
        <dbReference type="ChEBI" id="CHEBI:173112"/>
        <dbReference type="EC" id="2.7.7.7"/>
    </reaction>
</comment>
<dbReference type="Pfam" id="PF03175">
    <property type="entry name" value="DNA_pol_B_2"/>
    <property type="match status" value="1"/>
</dbReference>
<evidence type="ECO:0000256" key="5">
    <source>
        <dbReference type="ARBA" id="ARBA00022705"/>
    </source>
</evidence>
<dbReference type="SUPFAM" id="SSF56672">
    <property type="entry name" value="DNA/RNA polymerases"/>
    <property type="match status" value="1"/>
</dbReference>